<name>A0A399SGB8_9BACT</name>
<keyword evidence="3 5" id="KW-0808">Transferase</keyword>
<keyword evidence="4" id="KW-1133">Transmembrane helix</keyword>
<gene>
    <name evidence="5" type="ORF">D1627_01260</name>
</gene>
<feature type="transmembrane region" description="Helical" evidence="4">
    <location>
        <begin position="343"/>
        <end position="361"/>
    </location>
</feature>
<sequence>MTLYLLVFAVAGHFPRRRVRGGAPRTRFLVLIPAYREDGVILHTAREALKQVYPQELYRVAVIADSLQPETILKLRELPIETVEVQFEISTKSKSINAALKTITGTFDHTLVLDADNVMAPDFLAQMDVYAQQGEQAIQGHRVAKNQNTGFAVLDGLSEEINNHIFREGHRALGLSAALIGSGMSFSYDYFRDLMHSIEAVGGFDKELELKLLRNGTRIAYATEAYVYDEKVQQAEVFGNQRRRWLSAQFHYLGAYFTSGVYHLLAKGNVDYMDKIVQFVLLPRVILSGLILLLAFLSGALHVVAGYAMYPGTAFWGGLLLGNVAAMLLSVPKKFYRLQTLKAVLHLPKAFLIFLLTIFRLKGANKRFIHTPHTTNDIK</sequence>
<dbReference type="GO" id="GO:0016757">
    <property type="term" value="F:glycosyltransferase activity"/>
    <property type="evidence" value="ECO:0007669"/>
    <property type="project" value="UniProtKB-KW"/>
</dbReference>
<dbReference type="SUPFAM" id="SSF53448">
    <property type="entry name" value="Nucleotide-diphospho-sugar transferases"/>
    <property type="match status" value="1"/>
</dbReference>
<accession>A0A399SGB8</accession>
<keyword evidence="2" id="KW-0328">Glycosyltransferase</keyword>
<feature type="transmembrane region" description="Helical" evidence="4">
    <location>
        <begin position="285"/>
        <end position="308"/>
    </location>
</feature>
<dbReference type="PANTHER" id="PTHR43630:SF1">
    <property type="entry name" value="POLY-BETA-1,6-N-ACETYL-D-GLUCOSAMINE SYNTHASE"/>
    <property type="match status" value="1"/>
</dbReference>
<dbReference type="Gene3D" id="3.90.550.10">
    <property type="entry name" value="Spore Coat Polysaccharide Biosynthesis Protein SpsA, Chain A"/>
    <property type="match status" value="1"/>
</dbReference>
<organism evidence="5 6">
    <name type="scientific">Pontibacter oryzae</name>
    <dbReference type="NCBI Taxonomy" id="2304593"/>
    <lineage>
        <taxon>Bacteria</taxon>
        <taxon>Pseudomonadati</taxon>
        <taxon>Bacteroidota</taxon>
        <taxon>Cytophagia</taxon>
        <taxon>Cytophagales</taxon>
        <taxon>Hymenobacteraceae</taxon>
        <taxon>Pontibacter</taxon>
    </lineage>
</organism>
<dbReference type="InterPro" id="IPR029044">
    <property type="entry name" value="Nucleotide-diphossugar_trans"/>
</dbReference>
<keyword evidence="6" id="KW-1185">Reference proteome</keyword>
<dbReference type="AlphaFoldDB" id="A0A399SGB8"/>
<evidence type="ECO:0000256" key="2">
    <source>
        <dbReference type="ARBA" id="ARBA00022676"/>
    </source>
</evidence>
<protein>
    <submittedName>
        <fullName evidence="5">Glycosyltransferase</fullName>
    </submittedName>
</protein>
<keyword evidence="4" id="KW-0812">Transmembrane</keyword>
<keyword evidence="4" id="KW-0472">Membrane</keyword>
<feature type="transmembrane region" description="Helical" evidence="4">
    <location>
        <begin position="245"/>
        <end position="265"/>
    </location>
</feature>
<dbReference type="OrthoDB" id="1523666at2"/>
<comment type="similarity">
    <text evidence="1">Belongs to the glycosyltransferase 2 family.</text>
</comment>
<proteinExistence type="inferred from homology"/>
<comment type="caution">
    <text evidence="5">The sequence shown here is derived from an EMBL/GenBank/DDBJ whole genome shotgun (WGS) entry which is preliminary data.</text>
</comment>
<dbReference type="Pfam" id="PF13641">
    <property type="entry name" value="Glyco_tranf_2_3"/>
    <property type="match status" value="1"/>
</dbReference>
<reference evidence="6" key="1">
    <citation type="submission" date="2018-08" db="EMBL/GenBank/DDBJ databases">
        <title>Mucilaginibacter sp. MYSH2.</title>
        <authorList>
            <person name="Seo T."/>
        </authorList>
    </citation>
    <scope>NUCLEOTIDE SEQUENCE [LARGE SCALE GENOMIC DNA]</scope>
    <source>
        <strain evidence="6">KIRAN</strain>
    </source>
</reference>
<feature type="transmembrane region" description="Helical" evidence="4">
    <location>
        <begin position="314"/>
        <end position="331"/>
    </location>
</feature>
<dbReference type="Proteomes" id="UP000266005">
    <property type="component" value="Unassembled WGS sequence"/>
</dbReference>
<evidence type="ECO:0000313" key="6">
    <source>
        <dbReference type="Proteomes" id="UP000266005"/>
    </source>
</evidence>
<evidence type="ECO:0000256" key="4">
    <source>
        <dbReference type="SAM" id="Phobius"/>
    </source>
</evidence>
<dbReference type="PANTHER" id="PTHR43630">
    <property type="entry name" value="POLY-BETA-1,6-N-ACETYL-D-GLUCOSAMINE SYNTHASE"/>
    <property type="match status" value="1"/>
</dbReference>
<evidence type="ECO:0000256" key="3">
    <source>
        <dbReference type="ARBA" id="ARBA00022679"/>
    </source>
</evidence>
<evidence type="ECO:0000256" key="1">
    <source>
        <dbReference type="ARBA" id="ARBA00006739"/>
    </source>
</evidence>
<dbReference type="EMBL" id="QWGE01000001">
    <property type="protein sequence ID" value="RIJ43186.1"/>
    <property type="molecule type" value="Genomic_DNA"/>
</dbReference>
<evidence type="ECO:0000313" key="5">
    <source>
        <dbReference type="EMBL" id="RIJ43186.1"/>
    </source>
</evidence>